<keyword evidence="7" id="KW-1185">Reference proteome</keyword>
<accession>A0AAV6LNM7</accession>
<keyword evidence="3 5" id="KW-0326">Glycosidase</keyword>
<evidence type="ECO:0000256" key="3">
    <source>
        <dbReference type="ARBA" id="ARBA00023295"/>
    </source>
</evidence>
<gene>
    <name evidence="6" type="ORF">RHGRI_002049</name>
</gene>
<proteinExistence type="inferred from homology"/>
<protein>
    <recommendedName>
        <fullName evidence="8">Glucan endo-1,3-beta-D-glucosidase</fullName>
    </recommendedName>
</protein>
<dbReference type="EMBL" id="JACTNZ010000001">
    <property type="protein sequence ID" value="KAG5566315.1"/>
    <property type="molecule type" value="Genomic_DNA"/>
</dbReference>
<evidence type="ECO:0000256" key="4">
    <source>
        <dbReference type="RuleBase" id="RU004335"/>
    </source>
</evidence>
<evidence type="ECO:0000256" key="2">
    <source>
        <dbReference type="ARBA" id="ARBA00022801"/>
    </source>
</evidence>
<reference evidence="6" key="1">
    <citation type="submission" date="2020-08" db="EMBL/GenBank/DDBJ databases">
        <title>Plant Genome Project.</title>
        <authorList>
            <person name="Zhang R.-G."/>
        </authorList>
    </citation>
    <scope>NUCLEOTIDE SEQUENCE</scope>
    <source>
        <strain evidence="6">WSP0</strain>
        <tissue evidence="6">Leaf</tissue>
    </source>
</reference>
<dbReference type="AlphaFoldDB" id="A0AAV6LNM7"/>
<dbReference type="Gene3D" id="3.20.20.80">
    <property type="entry name" value="Glycosidases"/>
    <property type="match status" value="2"/>
</dbReference>
<evidence type="ECO:0008006" key="8">
    <source>
        <dbReference type="Google" id="ProtNLM"/>
    </source>
</evidence>
<evidence type="ECO:0000313" key="6">
    <source>
        <dbReference type="EMBL" id="KAG5566315.1"/>
    </source>
</evidence>
<comment type="caution">
    <text evidence="6">The sequence shown here is derived from an EMBL/GenBank/DDBJ whole genome shotgun (WGS) entry which is preliminary data.</text>
</comment>
<dbReference type="GO" id="GO:0004553">
    <property type="term" value="F:hydrolase activity, hydrolyzing O-glycosyl compounds"/>
    <property type="evidence" value="ECO:0007669"/>
    <property type="project" value="InterPro"/>
</dbReference>
<dbReference type="Proteomes" id="UP000823749">
    <property type="component" value="Chromosome 1"/>
</dbReference>
<dbReference type="PROSITE" id="PS00587">
    <property type="entry name" value="GLYCOSYL_HYDROL_F17"/>
    <property type="match status" value="1"/>
</dbReference>
<evidence type="ECO:0000256" key="5">
    <source>
        <dbReference type="RuleBase" id="RU004336"/>
    </source>
</evidence>
<dbReference type="InterPro" id="IPR000490">
    <property type="entry name" value="Glyco_hydro_17"/>
</dbReference>
<dbReference type="Pfam" id="PF00332">
    <property type="entry name" value="Glyco_hydro_17"/>
    <property type="match status" value="2"/>
</dbReference>
<organism evidence="6 7">
    <name type="scientific">Rhododendron griersonianum</name>
    <dbReference type="NCBI Taxonomy" id="479676"/>
    <lineage>
        <taxon>Eukaryota</taxon>
        <taxon>Viridiplantae</taxon>
        <taxon>Streptophyta</taxon>
        <taxon>Embryophyta</taxon>
        <taxon>Tracheophyta</taxon>
        <taxon>Spermatophyta</taxon>
        <taxon>Magnoliopsida</taxon>
        <taxon>eudicotyledons</taxon>
        <taxon>Gunneridae</taxon>
        <taxon>Pentapetalae</taxon>
        <taxon>asterids</taxon>
        <taxon>Ericales</taxon>
        <taxon>Ericaceae</taxon>
        <taxon>Ericoideae</taxon>
        <taxon>Rhodoreae</taxon>
        <taxon>Rhododendron</taxon>
    </lineage>
</organism>
<dbReference type="InterPro" id="IPR044965">
    <property type="entry name" value="Glyco_hydro_17_plant"/>
</dbReference>
<dbReference type="GO" id="GO:0005975">
    <property type="term" value="P:carbohydrate metabolic process"/>
    <property type="evidence" value="ECO:0007669"/>
    <property type="project" value="InterPro"/>
</dbReference>
<dbReference type="InterPro" id="IPR017853">
    <property type="entry name" value="GH"/>
</dbReference>
<dbReference type="PANTHER" id="PTHR32227">
    <property type="entry name" value="GLUCAN ENDO-1,3-BETA-GLUCOSIDASE BG1-RELATED-RELATED"/>
    <property type="match status" value="1"/>
</dbReference>
<name>A0AAV6LNM7_9ERIC</name>
<sequence>MGDNLPSDQEVVDLYKSNGIGRMRMYAPNPQTLQALRGSNIELLLGVPNEDLPHLANSTVAASKWVRDNVLNYYPDVKFRIIVVGNEIDLNSNSTDASLAPLVLHAMSNVYDALASASLKDEIKVSTAINPGLLRTSSPPSQGLFEGAWNLFDVMLDAIYSAVENAGGPNVEIVVSETGWPSAGDTAASVENAATYYRNVINHVKGGSPKRPGRAIETYLFAMFDENLKVGPQNERHFGLFSPNKQPKYQNTWATPPLVESLVLYCTI</sequence>
<keyword evidence="2 5" id="KW-0378">Hydrolase</keyword>
<evidence type="ECO:0000256" key="1">
    <source>
        <dbReference type="ARBA" id="ARBA00008773"/>
    </source>
</evidence>
<comment type="similarity">
    <text evidence="1 4">Belongs to the glycosyl hydrolase 17 family.</text>
</comment>
<dbReference type="SUPFAM" id="SSF51445">
    <property type="entry name" value="(Trans)glycosidases"/>
    <property type="match status" value="1"/>
</dbReference>
<evidence type="ECO:0000313" key="7">
    <source>
        <dbReference type="Proteomes" id="UP000823749"/>
    </source>
</evidence>